<reference evidence="1 2" key="1">
    <citation type="journal article" date="2022" name="Nat. Ecol. Evol.">
        <title>A masculinizing supergene underlies an exaggerated male reproductive morph in a spider.</title>
        <authorList>
            <person name="Hendrickx F."/>
            <person name="De Corte Z."/>
            <person name="Sonet G."/>
            <person name="Van Belleghem S.M."/>
            <person name="Kostlbacher S."/>
            <person name="Vangestel C."/>
        </authorList>
    </citation>
    <scope>NUCLEOTIDE SEQUENCE [LARGE SCALE GENOMIC DNA]</scope>
    <source>
        <strain evidence="1">W744_W776</strain>
    </source>
</reference>
<dbReference type="EMBL" id="JAFNEN010000466">
    <property type="protein sequence ID" value="KAG8182348.1"/>
    <property type="molecule type" value="Genomic_DNA"/>
</dbReference>
<proteinExistence type="predicted"/>
<evidence type="ECO:0000313" key="1">
    <source>
        <dbReference type="EMBL" id="KAG8182348.1"/>
    </source>
</evidence>
<name>A0AAV6UET7_9ARAC</name>
<gene>
    <name evidence="1" type="ORF">JTE90_010114</name>
</gene>
<organism evidence="1 2">
    <name type="scientific">Oedothorax gibbosus</name>
    <dbReference type="NCBI Taxonomy" id="931172"/>
    <lineage>
        <taxon>Eukaryota</taxon>
        <taxon>Metazoa</taxon>
        <taxon>Ecdysozoa</taxon>
        <taxon>Arthropoda</taxon>
        <taxon>Chelicerata</taxon>
        <taxon>Arachnida</taxon>
        <taxon>Araneae</taxon>
        <taxon>Araneomorphae</taxon>
        <taxon>Entelegynae</taxon>
        <taxon>Araneoidea</taxon>
        <taxon>Linyphiidae</taxon>
        <taxon>Erigoninae</taxon>
        <taxon>Oedothorax</taxon>
    </lineage>
</organism>
<keyword evidence="2" id="KW-1185">Reference proteome</keyword>
<accession>A0AAV6UET7</accession>
<evidence type="ECO:0000313" key="2">
    <source>
        <dbReference type="Proteomes" id="UP000827092"/>
    </source>
</evidence>
<protein>
    <submittedName>
        <fullName evidence="1">Uncharacterized protein</fullName>
    </submittedName>
</protein>
<comment type="caution">
    <text evidence="1">The sequence shown here is derived from an EMBL/GenBank/DDBJ whole genome shotgun (WGS) entry which is preliminary data.</text>
</comment>
<dbReference type="Proteomes" id="UP000827092">
    <property type="component" value="Unassembled WGS sequence"/>
</dbReference>
<dbReference type="AlphaFoldDB" id="A0AAV6UET7"/>
<sequence>MVVSPKHRLVEARHIYSKFRRFVVDKSPLMPYAVLHASLSECPTIPVLSDWMPRLMLIQLRVPRASLDDKCSDFFRSLRCKGSDKL</sequence>